<proteinExistence type="predicted"/>
<keyword evidence="1" id="KW-1133">Transmembrane helix</keyword>
<feature type="transmembrane region" description="Helical" evidence="1">
    <location>
        <begin position="86"/>
        <end position="106"/>
    </location>
</feature>
<name>A0A1F7W0U8_9BACT</name>
<reference evidence="2 3" key="1">
    <citation type="journal article" date="2016" name="Nat. Commun.">
        <title>Thousands of microbial genomes shed light on interconnected biogeochemical processes in an aquifer system.</title>
        <authorList>
            <person name="Anantharaman K."/>
            <person name="Brown C.T."/>
            <person name="Hug L.A."/>
            <person name="Sharon I."/>
            <person name="Castelle C.J."/>
            <person name="Probst A.J."/>
            <person name="Thomas B.C."/>
            <person name="Singh A."/>
            <person name="Wilkins M.J."/>
            <person name="Karaoz U."/>
            <person name="Brodie E.L."/>
            <person name="Williams K.H."/>
            <person name="Hubbard S.S."/>
            <person name="Banfield J.F."/>
        </authorList>
    </citation>
    <scope>NUCLEOTIDE SEQUENCE [LARGE SCALE GENOMIC DNA]</scope>
</reference>
<dbReference type="AlphaFoldDB" id="A0A1F7W0U8"/>
<feature type="transmembrane region" description="Helical" evidence="1">
    <location>
        <begin position="163"/>
        <end position="183"/>
    </location>
</feature>
<comment type="caution">
    <text evidence="2">The sequence shown here is derived from an EMBL/GenBank/DDBJ whole genome shotgun (WGS) entry which is preliminary data.</text>
</comment>
<evidence type="ECO:0000313" key="3">
    <source>
        <dbReference type="Proteomes" id="UP000177331"/>
    </source>
</evidence>
<evidence type="ECO:0000256" key="1">
    <source>
        <dbReference type="SAM" id="Phobius"/>
    </source>
</evidence>
<keyword evidence="1" id="KW-0812">Transmembrane</keyword>
<feature type="transmembrane region" description="Helical" evidence="1">
    <location>
        <begin position="48"/>
        <end position="66"/>
    </location>
</feature>
<dbReference type="STRING" id="1802421.A2318_03460"/>
<evidence type="ECO:0000313" key="2">
    <source>
        <dbReference type="EMBL" id="OGL96425.1"/>
    </source>
</evidence>
<accession>A0A1F7W0U8</accession>
<gene>
    <name evidence="2" type="ORF">A2318_03460</name>
</gene>
<dbReference type="Proteomes" id="UP000177331">
    <property type="component" value="Unassembled WGS sequence"/>
</dbReference>
<keyword evidence="1" id="KW-0472">Membrane</keyword>
<sequence length="190" mass="21650">MFSVAFEEDATPSIWVSVLNSEHETEIKIRFSLLQGFFRKIARMTNEALCTFYINPFGGFVGVRVMRLENETDESALIRHVSDRRLFWTVFGGPLTNGCLWIGCLLASSLSTGNFQNLLLVFGMMNFVLMIVNVTPGDIHDDGYRLLLQCVGSESTQRICSKFGWLFSLFETMIIIIFFLRIYTIISDIS</sequence>
<dbReference type="EMBL" id="MGFD01000068">
    <property type="protein sequence ID" value="OGL96425.1"/>
    <property type="molecule type" value="Genomic_DNA"/>
</dbReference>
<feature type="transmembrane region" description="Helical" evidence="1">
    <location>
        <begin position="118"/>
        <end position="136"/>
    </location>
</feature>
<evidence type="ECO:0008006" key="4">
    <source>
        <dbReference type="Google" id="ProtNLM"/>
    </source>
</evidence>
<organism evidence="2 3">
    <name type="scientific">Candidatus Uhrbacteria bacterium RIFOXYB2_FULL_45_11</name>
    <dbReference type="NCBI Taxonomy" id="1802421"/>
    <lineage>
        <taxon>Bacteria</taxon>
        <taxon>Candidatus Uhriibacteriota</taxon>
    </lineage>
</organism>
<protein>
    <recommendedName>
        <fullName evidence="4">Peptidase M50 domain-containing protein</fullName>
    </recommendedName>
</protein>